<dbReference type="EMBL" id="OW240915">
    <property type="protein sequence ID" value="CAH2281906.1"/>
    <property type="molecule type" value="Genomic_DNA"/>
</dbReference>
<dbReference type="CDD" id="cd14824">
    <property type="entry name" value="Longin"/>
    <property type="match status" value="1"/>
</dbReference>
<dbReference type="PANTHER" id="PTHR46258:SF2">
    <property type="entry name" value="VESICLE-TRAFFICKING PROTEIN SEC22C"/>
    <property type="match status" value="1"/>
</dbReference>
<evidence type="ECO:0000256" key="8">
    <source>
        <dbReference type="ARBA" id="ARBA00022927"/>
    </source>
</evidence>
<keyword evidence="5 11" id="KW-0812">Transmembrane</keyword>
<dbReference type="PANTHER" id="PTHR46258">
    <property type="entry name" value="LONGIN DOMAIN-CONTAINING PROTEIN"/>
    <property type="match status" value="1"/>
</dbReference>
<gene>
    <name evidence="13" type="ORF">PECUL_23A002291</name>
</gene>
<evidence type="ECO:0000256" key="7">
    <source>
        <dbReference type="ARBA" id="ARBA00022892"/>
    </source>
</evidence>
<sequence>MILYACVVRLQDGLPLSASMDFHMSKNVSDSKRKLRALSVSLCQRPERGTAELRELSIHFCSSGDIASLALCSSSYPPSMAFCFLDEVLWEFMASYKNIAIALASRPYAFREFDSVIQRVKHNFNFAASPPAPLESCPPPVCVKLDDIEEVNNIANGYPACSDLSGLYSRLTPVTSIGLLSLTLNIMCSALSLIRGAHLAEHSFQNGYEDAGRIAAFCTAFCANIFQCHLYFFHCSARTRKTCGLLAVICFCNIYLYGERNVWLILFHIGVAVLFTLQILMRKPL</sequence>
<keyword evidence="9 11" id="KW-1133">Transmembrane helix</keyword>
<dbReference type="GO" id="GO:0005789">
    <property type="term" value="C:endoplasmic reticulum membrane"/>
    <property type="evidence" value="ECO:0007669"/>
    <property type="project" value="UniProtKB-SubCell"/>
</dbReference>
<evidence type="ECO:0000256" key="9">
    <source>
        <dbReference type="ARBA" id="ARBA00022989"/>
    </source>
</evidence>
<evidence type="ECO:0000313" key="13">
    <source>
        <dbReference type="EMBL" id="CAH2281906.1"/>
    </source>
</evidence>
<feature type="transmembrane region" description="Helical" evidence="11">
    <location>
        <begin position="214"/>
        <end position="233"/>
    </location>
</feature>
<dbReference type="InterPro" id="IPR043546">
    <property type="entry name" value="Sec22a/c"/>
</dbReference>
<evidence type="ECO:0000256" key="10">
    <source>
        <dbReference type="ARBA" id="ARBA00023136"/>
    </source>
</evidence>
<dbReference type="Pfam" id="PF25970">
    <property type="entry name" value="SEC22a_C"/>
    <property type="match status" value="1"/>
</dbReference>
<keyword evidence="4" id="KW-0813">Transport</keyword>
<accession>A0AAD1RVY6</accession>
<dbReference type="PROSITE" id="PS50859">
    <property type="entry name" value="LONGIN"/>
    <property type="match status" value="1"/>
</dbReference>
<dbReference type="SMART" id="SM01270">
    <property type="entry name" value="Longin"/>
    <property type="match status" value="1"/>
</dbReference>
<evidence type="ECO:0000256" key="5">
    <source>
        <dbReference type="ARBA" id="ARBA00022692"/>
    </source>
</evidence>
<protein>
    <submittedName>
        <fullName evidence="13">Vesicle-trafficking SEC22c</fullName>
    </submittedName>
</protein>
<proteinExistence type="inferred from homology"/>
<dbReference type="InterPro" id="IPR059071">
    <property type="entry name" value="SEC22a-c_C"/>
</dbReference>
<evidence type="ECO:0000256" key="6">
    <source>
        <dbReference type="ARBA" id="ARBA00022824"/>
    </source>
</evidence>
<feature type="transmembrane region" description="Helical" evidence="11">
    <location>
        <begin position="264"/>
        <end position="281"/>
    </location>
</feature>
<dbReference type="Pfam" id="PF13774">
    <property type="entry name" value="Longin"/>
    <property type="match status" value="1"/>
</dbReference>
<dbReference type="SUPFAM" id="SSF64356">
    <property type="entry name" value="SNARE-like"/>
    <property type="match status" value="1"/>
</dbReference>
<evidence type="ECO:0000256" key="1">
    <source>
        <dbReference type="ARBA" id="ARBA00003595"/>
    </source>
</evidence>
<comment type="similarity">
    <text evidence="3">Belongs to the synaptobrevin family.</text>
</comment>
<dbReference type="Gene3D" id="3.30.450.50">
    <property type="entry name" value="Longin domain"/>
    <property type="match status" value="1"/>
</dbReference>
<keyword evidence="6" id="KW-0256">Endoplasmic reticulum</keyword>
<evidence type="ECO:0000256" key="2">
    <source>
        <dbReference type="ARBA" id="ARBA00004477"/>
    </source>
</evidence>
<name>A0AAD1RVY6_PELCU</name>
<evidence type="ECO:0000256" key="11">
    <source>
        <dbReference type="SAM" id="Phobius"/>
    </source>
</evidence>
<dbReference type="Proteomes" id="UP001295444">
    <property type="component" value="Chromosome 04"/>
</dbReference>
<dbReference type="AlphaFoldDB" id="A0AAD1RVY6"/>
<dbReference type="InterPro" id="IPR011012">
    <property type="entry name" value="Longin-like_dom_sf"/>
</dbReference>
<keyword evidence="10 11" id="KW-0472">Membrane</keyword>
<evidence type="ECO:0000259" key="12">
    <source>
        <dbReference type="PROSITE" id="PS50859"/>
    </source>
</evidence>
<keyword evidence="7" id="KW-0931">ER-Golgi transport</keyword>
<dbReference type="InterPro" id="IPR010908">
    <property type="entry name" value="Longin_dom"/>
</dbReference>
<comment type="subcellular location">
    <subcellularLocation>
        <location evidence="2">Endoplasmic reticulum membrane</location>
        <topology evidence="2">Multi-pass membrane protein</topology>
    </subcellularLocation>
</comment>
<dbReference type="GO" id="GO:0015031">
    <property type="term" value="P:protein transport"/>
    <property type="evidence" value="ECO:0007669"/>
    <property type="project" value="UniProtKB-KW"/>
</dbReference>
<evidence type="ECO:0000256" key="3">
    <source>
        <dbReference type="ARBA" id="ARBA00008025"/>
    </source>
</evidence>
<feature type="domain" description="Longin" evidence="12">
    <location>
        <begin position="6"/>
        <end position="117"/>
    </location>
</feature>
<evidence type="ECO:0000313" key="14">
    <source>
        <dbReference type="Proteomes" id="UP001295444"/>
    </source>
</evidence>
<organism evidence="13 14">
    <name type="scientific">Pelobates cultripes</name>
    <name type="common">Western spadefoot toad</name>
    <dbReference type="NCBI Taxonomy" id="61616"/>
    <lineage>
        <taxon>Eukaryota</taxon>
        <taxon>Metazoa</taxon>
        <taxon>Chordata</taxon>
        <taxon>Craniata</taxon>
        <taxon>Vertebrata</taxon>
        <taxon>Euteleostomi</taxon>
        <taxon>Amphibia</taxon>
        <taxon>Batrachia</taxon>
        <taxon>Anura</taxon>
        <taxon>Pelobatoidea</taxon>
        <taxon>Pelobatidae</taxon>
        <taxon>Pelobates</taxon>
    </lineage>
</organism>
<evidence type="ECO:0000256" key="4">
    <source>
        <dbReference type="ARBA" id="ARBA00022448"/>
    </source>
</evidence>
<keyword evidence="8" id="KW-0653">Protein transport</keyword>
<feature type="non-terminal residue" evidence="13">
    <location>
        <position position="285"/>
    </location>
</feature>
<dbReference type="GO" id="GO:0006888">
    <property type="term" value="P:endoplasmic reticulum to Golgi vesicle-mediated transport"/>
    <property type="evidence" value="ECO:0007669"/>
    <property type="project" value="InterPro"/>
</dbReference>
<feature type="transmembrane region" description="Helical" evidence="11">
    <location>
        <begin position="174"/>
        <end position="194"/>
    </location>
</feature>
<comment type="function">
    <text evidence="1">May be involved in vesicle transport between the ER and the Golgi complex.</text>
</comment>
<keyword evidence="14" id="KW-1185">Reference proteome</keyword>
<reference evidence="13" key="1">
    <citation type="submission" date="2022-03" db="EMBL/GenBank/DDBJ databases">
        <authorList>
            <person name="Alioto T."/>
            <person name="Alioto T."/>
            <person name="Gomez Garrido J."/>
        </authorList>
    </citation>
    <scope>NUCLEOTIDE SEQUENCE</scope>
</reference>